<keyword evidence="4" id="KW-1185">Reference proteome</keyword>
<dbReference type="EMBL" id="CP093442">
    <property type="protein sequence ID" value="UOE99931.1"/>
    <property type="molecule type" value="Genomic_DNA"/>
</dbReference>
<protein>
    <recommendedName>
        <fullName evidence="5">Peptidase M48 domain-containing protein</fullName>
    </recommendedName>
</protein>
<dbReference type="RefSeq" id="WP_243535412.1">
    <property type="nucleotide sequence ID" value="NZ_CP093442.1"/>
</dbReference>
<feature type="region of interest" description="Disordered" evidence="1">
    <location>
        <begin position="241"/>
        <end position="261"/>
    </location>
</feature>
<feature type="chain" id="PRO_5045503734" description="Peptidase M48 domain-containing protein" evidence="2">
    <location>
        <begin position="20"/>
        <end position="382"/>
    </location>
</feature>
<dbReference type="PROSITE" id="PS51257">
    <property type="entry name" value="PROKAR_LIPOPROTEIN"/>
    <property type="match status" value="1"/>
</dbReference>
<organism evidence="3 4">
    <name type="scientific">Bdellovibrio reynosensis</name>
    <dbReference type="NCBI Taxonomy" id="2835041"/>
    <lineage>
        <taxon>Bacteria</taxon>
        <taxon>Pseudomonadati</taxon>
        <taxon>Bdellovibrionota</taxon>
        <taxon>Bdellovibrionia</taxon>
        <taxon>Bdellovibrionales</taxon>
        <taxon>Pseudobdellovibrionaceae</taxon>
        <taxon>Bdellovibrio</taxon>
    </lineage>
</organism>
<reference evidence="3" key="1">
    <citation type="submission" date="2022-03" db="EMBL/GenBank/DDBJ databases">
        <title>Genome Identification and Characterization of new species Bdellovibrio reynosense LBG001 sp. nov. from a Mexico soil sample.</title>
        <authorList>
            <person name="Camilli A."/>
            <person name="Ajao Y."/>
            <person name="Guo X."/>
        </authorList>
    </citation>
    <scope>NUCLEOTIDE SEQUENCE</scope>
    <source>
        <strain evidence="3">LBG001</strain>
    </source>
</reference>
<feature type="region of interest" description="Disordered" evidence="1">
    <location>
        <begin position="350"/>
        <end position="382"/>
    </location>
</feature>
<keyword evidence="2" id="KW-0732">Signal</keyword>
<feature type="signal peptide" evidence="2">
    <location>
        <begin position="1"/>
        <end position="19"/>
    </location>
</feature>
<dbReference type="Proteomes" id="UP000830116">
    <property type="component" value="Chromosome"/>
</dbReference>
<gene>
    <name evidence="3" type="ORF">MNR06_09495</name>
</gene>
<evidence type="ECO:0000256" key="2">
    <source>
        <dbReference type="SAM" id="SignalP"/>
    </source>
</evidence>
<evidence type="ECO:0000313" key="3">
    <source>
        <dbReference type="EMBL" id="UOE99931.1"/>
    </source>
</evidence>
<accession>A0ABY4C4R1</accession>
<name>A0ABY4C4R1_9BACT</name>
<evidence type="ECO:0000313" key="4">
    <source>
        <dbReference type="Proteomes" id="UP000830116"/>
    </source>
</evidence>
<sequence>MKYLLLSFFIFGFSSAAFAYSCKIDQIKQNNPKFCDDLREETPMTDASMGELFNEVQDSMKEFILKGRTVDQLSPEEKSIYARISTVKFSKFTNCGTDPQGKPSVSASYSTTDHSVTFCEGLKDYPLPALVTMIGHEIGHSADSCAVQCYHLHAQDRTRLRLPQDFLNSPDNDPALQTELRSSREPVSMTARLLMSRPDIVEGWRSQPGVTINEPMPLNRYPLNRVRRCLIDQDKVWEAPSNEASHQIAQHRDKDPGCNSHSDYESMADVWGAYSLGKYFEKHPEKRGAVALGMFESRKKELCSPKGYPSTVARLESIWLAVPSVAQALGCESVPERSCMSHIPFPAPTIAPTSNPRISSPGRGVAPGARDGGASRRGPGVR</sequence>
<evidence type="ECO:0008006" key="5">
    <source>
        <dbReference type="Google" id="ProtNLM"/>
    </source>
</evidence>
<proteinExistence type="predicted"/>
<evidence type="ECO:0000256" key="1">
    <source>
        <dbReference type="SAM" id="MobiDB-lite"/>
    </source>
</evidence>